<keyword evidence="2 3" id="KW-0378">Hydrolase</keyword>
<dbReference type="PANTHER" id="PTHR45570:SF1">
    <property type="entry name" value="CARBOXYLIC ESTER HYDROLASE"/>
    <property type="match status" value="1"/>
</dbReference>
<dbReference type="Pfam" id="PF00135">
    <property type="entry name" value="COesterase"/>
    <property type="match status" value="1"/>
</dbReference>
<dbReference type="InterPro" id="IPR029058">
    <property type="entry name" value="AB_hydrolase_fold"/>
</dbReference>
<evidence type="ECO:0000256" key="2">
    <source>
        <dbReference type="ARBA" id="ARBA00022801"/>
    </source>
</evidence>
<dbReference type="Proteomes" id="UP000663828">
    <property type="component" value="Unassembled WGS sequence"/>
</dbReference>
<dbReference type="Gene3D" id="3.40.50.1820">
    <property type="entry name" value="alpha/beta hydrolase"/>
    <property type="match status" value="1"/>
</dbReference>
<name>A0A813MZN2_ADIRI</name>
<evidence type="ECO:0000256" key="1">
    <source>
        <dbReference type="ARBA" id="ARBA00005964"/>
    </source>
</evidence>
<dbReference type="EMBL" id="CAJNOJ010000003">
    <property type="protein sequence ID" value="CAF0732436.1"/>
    <property type="molecule type" value="Genomic_DNA"/>
</dbReference>
<dbReference type="PROSITE" id="PS00941">
    <property type="entry name" value="CARBOXYLESTERASE_B_2"/>
    <property type="match status" value="1"/>
</dbReference>
<evidence type="ECO:0000259" key="4">
    <source>
        <dbReference type="Pfam" id="PF00135"/>
    </source>
</evidence>
<evidence type="ECO:0000313" key="8">
    <source>
        <dbReference type="Proteomes" id="UP000663852"/>
    </source>
</evidence>
<keyword evidence="7" id="KW-1185">Reference proteome</keyword>
<reference evidence="5" key="1">
    <citation type="submission" date="2021-02" db="EMBL/GenBank/DDBJ databases">
        <authorList>
            <person name="Nowell W R."/>
        </authorList>
    </citation>
    <scope>NUCLEOTIDE SEQUENCE</scope>
</reference>
<evidence type="ECO:0000313" key="5">
    <source>
        <dbReference type="EMBL" id="CAF0732436.1"/>
    </source>
</evidence>
<evidence type="ECO:0000256" key="3">
    <source>
        <dbReference type="RuleBase" id="RU361235"/>
    </source>
</evidence>
<proteinExistence type="inferred from homology"/>
<gene>
    <name evidence="5" type="ORF">EDS130_LOCUS1189</name>
    <name evidence="6" type="ORF">XAT740_LOCUS9161</name>
</gene>
<dbReference type="Proteomes" id="UP000663852">
    <property type="component" value="Unassembled WGS sequence"/>
</dbReference>
<dbReference type="EC" id="3.1.1.-" evidence="3"/>
<sequence>MMKSIFLLVICAAISQYTRADQPVTVTTQYGDLLGYQTDTARVFYGIPFAQPPVEHLRWQPPAPIQKWAPRIRNATRPAPACPQPQCKLPPILCPASTSEDCLYLNVFTPIPSQTPSATPLPVMIFITGGNFQFLDASAPIYESERFVNTTNTILVFIQYRLGILGFLATGTGPNDIKGNYGILDQRLAIAWVKANINAFGGDPDDITLFGQSAGGQSTALHYVSSDMQQYFQRAIIQSAPLTIPFRTYLEYVTPSVLLAEQLHCAVGDIDCFRRASYKDIVVAQAVINNMLTSFKLLLFFEPWVPVIDNVLVHGQLLDMVQNTSFPLKELIVGTLSEEAVFFIYEGWGKPVTPATYAEVVLATFVENALKVLEHYPPDSVTDVRPLLSRIATQWVFACSNRVFSRKAASYSYVFGYPLDFDGWGNETYCNGHVCHGGELPFLFESAWTNFTDAGRRVSQSMATYWTNFAKSQDPNEPIRVDTQWPRLSSGNEKYMYFQDPLQVRENYLKNDCDFWDSIGYKKISL</sequence>
<comment type="caution">
    <text evidence="5">The sequence shown here is derived from an EMBL/GenBank/DDBJ whole genome shotgun (WGS) entry which is preliminary data.</text>
</comment>
<evidence type="ECO:0000313" key="7">
    <source>
        <dbReference type="Proteomes" id="UP000663828"/>
    </source>
</evidence>
<dbReference type="SUPFAM" id="SSF53474">
    <property type="entry name" value="alpha/beta-Hydrolases"/>
    <property type="match status" value="1"/>
</dbReference>
<dbReference type="GO" id="GO:0016787">
    <property type="term" value="F:hydrolase activity"/>
    <property type="evidence" value="ECO:0007669"/>
    <property type="project" value="UniProtKB-KW"/>
</dbReference>
<feature type="chain" id="PRO_5035952933" description="Carboxylic ester hydrolase" evidence="3">
    <location>
        <begin position="21"/>
        <end position="526"/>
    </location>
</feature>
<dbReference type="PROSITE" id="PS00122">
    <property type="entry name" value="CARBOXYLESTERASE_B_1"/>
    <property type="match status" value="1"/>
</dbReference>
<dbReference type="EMBL" id="CAJNOR010000468">
    <property type="protein sequence ID" value="CAF0923361.1"/>
    <property type="molecule type" value="Genomic_DNA"/>
</dbReference>
<dbReference type="PANTHER" id="PTHR45570">
    <property type="entry name" value="CARBOXYLIC ESTER HYDROLASE"/>
    <property type="match status" value="1"/>
</dbReference>
<protein>
    <recommendedName>
        <fullName evidence="3">Carboxylic ester hydrolase</fullName>
        <ecNumber evidence="3">3.1.1.-</ecNumber>
    </recommendedName>
</protein>
<feature type="signal peptide" evidence="3">
    <location>
        <begin position="1"/>
        <end position="20"/>
    </location>
</feature>
<accession>A0A813MZN2</accession>
<keyword evidence="3" id="KW-0732">Signal</keyword>
<dbReference type="OrthoDB" id="3200163at2759"/>
<dbReference type="InterPro" id="IPR019826">
    <property type="entry name" value="Carboxylesterase_B_AS"/>
</dbReference>
<evidence type="ECO:0000313" key="6">
    <source>
        <dbReference type="EMBL" id="CAF0923361.1"/>
    </source>
</evidence>
<dbReference type="InterPro" id="IPR019819">
    <property type="entry name" value="Carboxylesterase_B_CS"/>
</dbReference>
<comment type="similarity">
    <text evidence="1 3">Belongs to the type-B carboxylesterase/lipase family.</text>
</comment>
<dbReference type="InterPro" id="IPR002018">
    <property type="entry name" value="CarbesteraseB"/>
</dbReference>
<organism evidence="5 8">
    <name type="scientific">Adineta ricciae</name>
    <name type="common">Rotifer</name>
    <dbReference type="NCBI Taxonomy" id="249248"/>
    <lineage>
        <taxon>Eukaryota</taxon>
        <taxon>Metazoa</taxon>
        <taxon>Spiralia</taxon>
        <taxon>Gnathifera</taxon>
        <taxon>Rotifera</taxon>
        <taxon>Eurotatoria</taxon>
        <taxon>Bdelloidea</taxon>
        <taxon>Adinetida</taxon>
        <taxon>Adinetidae</taxon>
        <taxon>Adineta</taxon>
    </lineage>
</organism>
<dbReference type="AlphaFoldDB" id="A0A813MZN2"/>
<feature type="domain" description="Carboxylesterase type B" evidence="4">
    <location>
        <begin position="24"/>
        <end position="516"/>
    </location>
</feature>